<dbReference type="Proteomes" id="UP000494256">
    <property type="component" value="Unassembled WGS sequence"/>
</dbReference>
<gene>
    <name evidence="1" type="ORF">APLA_LOCUS5285</name>
</gene>
<name>A0A8S0ZDT7_ARCPL</name>
<dbReference type="EMBL" id="CADEBD010000288">
    <property type="protein sequence ID" value="CAB3231575.1"/>
    <property type="molecule type" value="Genomic_DNA"/>
</dbReference>
<organism evidence="1 2">
    <name type="scientific">Arctia plantaginis</name>
    <name type="common">Wood tiger moth</name>
    <name type="synonym">Phalaena plantaginis</name>
    <dbReference type="NCBI Taxonomy" id="874455"/>
    <lineage>
        <taxon>Eukaryota</taxon>
        <taxon>Metazoa</taxon>
        <taxon>Ecdysozoa</taxon>
        <taxon>Arthropoda</taxon>
        <taxon>Hexapoda</taxon>
        <taxon>Insecta</taxon>
        <taxon>Pterygota</taxon>
        <taxon>Neoptera</taxon>
        <taxon>Endopterygota</taxon>
        <taxon>Lepidoptera</taxon>
        <taxon>Glossata</taxon>
        <taxon>Ditrysia</taxon>
        <taxon>Noctuoidea</taxon>
        <taxon>Erebidae</taxon>
        <taxon>Arctiinae</taxon>
        <taxon>Arctia</taxon>
    </lineage>
</organism>
<evidence type="ECO:0000313" key="1">
    <source>
        <dbReference type="EMBL" id="CAB3231575.1"/>
    </source>
</evidence>
<reference evidence="1 2" key="1">
    <citation type="submission" date="2020-04" db="EMBL/GenBank/DDBJ databases">
        <authorList>
            <person name="Wallbank WR R."/>
            <person name="Pardo Diaz C."/>
            <person name="Kozak K."/>
            <person name="Martin S."/>
            <person name="Jiggins C."/>
            <person name="Moest M."/>
            <person name="Warren A I."/>
            <person name="Byers J.R.P. K."/>
            <person name="Montejo-Kovacevich G."/>
            <person name="Yen C E."/>
        </authorList>
    </citation>
    <scope>NUCLEOTIDE SEQUENCE [LARGE SCALE GENOMIC DNA]</scope>
</reference>
<sequence length="67" mass="7689">MVTVVCCRTRHRDTHDVWRQATLALTTPVLLPAISRRSINIRSDTLIWANFADAKEHFEDIISLKNA</sequence>
<accession>A0A8S0ZDT7</accession>
<evidence type="ECO:0000313" key="2">
    <source>
        <dbReference type="Proteomes" id="UP000494256"/>
    </source>
</evidence>
<dbReference type="AlphaFoldDB" id="A0A8S0ZDT7"/>
<comment type="caution">
    <text evidence="1">The sequence shown here is derived from an EMBL/GenBank/DDBJ whole genome shotgun (WGS) entry which is preliminary data.</text>
</comment>
<protein>
    <submittedName>
        <fullName evidence="1">Uncharacterized protein</fullName>
    </submittedName>
</protein>
<proteinExistence type="predicted"/>
<dbReference type="OrthoDB" id="8058166at2759"/>